<dbReference type="Proteomes" id="UP000694552">
    <property type="component" value="Unplaced"/>
</dbReference>
<dbReference type="Gene3D" id="2.60.40.10">
    <property type="entry name" value="Immunoglobulins"/>
    <property type="match status" value="1"/>
</dbReference>
<evidence type="ECO:0000256" key="3">
    <source>
        <dbReference type="ARBA" id="ARBA00022490"/>
    </source>
</evidence>
<dbReference type="PANTHER" id="PTHR47633">
    <property type="entry name" value="IMMUNOGLOBULIN"/>
    <property type="match status" value="1"/>
</dbReference>
<dbReference type="SUPFAM" id="SSF48726">
    <property type="entry name" value="Immunoglobulin"/>
    <property type="match status" value="1"/>
</dbReference>
<dbReference type="GO" id="GO:0004672">
    <property type="term" value="F:protein kinase activity"/>
    <property type="evidence" value="ECO:0007669"/>
    <property type="project" value="TreeGrafter"/>
</dbReference>
<feature type="signal peptide" evidence="6">
    <location>
        <begin position="1"/>
        <end position="22"/>
    </location>
</feature>
<dbReference type="InterPro" id="IPR003598">
    <property type="entry name" value="Ig_sub2"/>
</dbReference>
<protein>
    <recommendedName>
        <fullName evidence="7">Ig-like domain-containing protein</fullName>
    </recommendedName>
</protein>
<comment type="similarity">
    <text evidence="2">Belongs to the protein kinase superfamily. CAMK Ser/Thr protein kinase family.</text>
</comment>
<evidence type="ECO:0000256" key="6">
    <source>
        <dbReference type="SAM" id="SignalP"/>
    </source>
</evidence>
<keyword evidence="9" id="KW-1185">Reference proteome</keyword>
<feature type="chain" id="PRO_5034235284" description="Ig-like domain-containing protein" evidence="6">
    <location>
        <begin position="23"/>
        <end position="233"/>
    </location>
</feature>
<reference evidence="8" key="1">
    <citation type="submission" date="2025-08" db="UniProtKB">
        <authorList>
            <consortium name="Ensembl"/>
        </authorList>
    </citation>
    <scope>IDENTIFICATION</scope>
</reference>
<evidence type="ECO:0000313" key="8">
    <source>
        <dbReference type="Ensembl" id="ENSOSUP00000004340.1"/>
    </source>
</evidence>
<accession>A0A8C8ACI9</accession>
<evidence type="ECO:0000256" key="4">
    <source>
        <dbReference type="ARBA" id="ARBA00022737"/>
    </source>
</evidence>
<keyword evidence="5" id="KW-0393">Immunoglobulin domain</keyword>
<dbReference type="InterPro" id="IPR036179">
    <property type="entry name" value="Ig-like_dom_sf"/>
</dbReference>
<dbReference type="InterPro" id="IPR007110">
    <property type="entry name" value="Ig-like_dom"/>
</dbReference>
<dbReference type="InterPro" id="IPR003599">
    <property type="entry name" value="Ig_sub"/>
</dbReference>
<dbReference type="Pfam" id="PF07679">
    <property type="entry name" value="I-set"/>
    <property type="match status" value="1"/>
</dbReference>
<dbReference type="Ensembl" id="ENSOSUT00000004481.1">
    <property type="protein sequence ID" value="ENSOSUP00000004340.1"/>
    <property type="gene ID" value="ENSOSUG00000003140.1"/>
</dbReference>
<dbReference type="PROSITE" id="PS50835">
    <property type="entry name" value="IG_LIKE"/>
    <property type="match status" value="1"/>
</dbReference>
<dbReference type="SMART" id="SM00409">
    <property type="entry name" value="IG"/>
    <property type="match status" value="1"/>
</dbReference>
<evidence type="ECO:0000313" key="9">
    <source>
        <dbReference type="Proteomes" id="UP000694552"/>
    </source>
</evidence>
<dbReference type="FunFam" id="2.60.40.10:FF:000147">
    <property type="entry name" value="Myosin light chain kinase"/>
    <property type="match status" value="1"/>
</dbReference>
<dbReference type="AlphaFoldDB" id="A0A8C8ACI9"/>
<evidence type="ECO:0000256" key="5">
    <source>
        <dbReference type="ARBA" id="ARBA00023319"/>
    </source>
</evidence>
<organism evidence="8 9">
    <name type="scientific">Otus sunia</name>
    <name type="common">Oriental scops-owl</name>
    <dbReference type="NCBI Taxonomy" id="257818"/>
    <lineage>
        <taxon>Eukaryota</taxon>
        <taxon>Metazoa</taxon>
        <taxon>Chordata</taxon>
        <taxon>Craniata</taxon>
        <taxon>Vertebrata</taxon>
        <taxon>Euteleostomi</taxon>
        <taxon>Archelosauria</taxon>
        <taxon>Archosauria</taxon>
        <taxon>Dinosauria</taxon>
        <taxon>Saurischia</taxon>
        <taxon>Theropoda</taxon>
        <taxon>Coelurosauria</taxon>
        <taxon>Aves</taxon>
        <taxon>Neognathae</taxon>
        <taxon>Neoaves</taxon>
        <taxon>Telluraves</taxon>
        <taxon>Strigiformes</taxon>
        <taxon>Strigidae</taxon>
        <taxon>Otus</taxon>
    </lineage>
</organism>
<reference evidence="8" key="2">
    <citation type="submission" date="2025-09" db="UniProtKB">
        <authorList>
            <consortium name="Ensembl"/>
        </authorList>
    </citation>
    <scope>IDENTIFICATION</scope>
</reference>
<dbReference type="PANTHER" id="PTHR47633:SF14">
    <property type="entry name" value="IG-LIKE DOMAIN-CONTAINING PROTEIN"/>
    <property type="match status" value="1"/>
</dbReference>
<keyword evidence="6" id="KW-0732">Signal</keyword>
<keyword evidence="3" id="KW-0963">Cytoplasm</keyword>
<evidence type="ECO:0000259" key="7">
    <source>
        <dbReference type="PROSITE" id="PS50835"/>
    </source>
</evidence>
<dbReference type="InterPro" id="IPR013098">
    <property type="entry name" value="Ig_I-set"/>
</dbReference>
<dbReference type="CDD" id="cd00096">
    <property type="entry name" value="Ig"/>
    <property type="match status" value="1"/>
</dbReference>
<name>A0A8C8ACI9_9STRI</name>
<dbReference type="InterPro" id="IPR013783">
    <property type="entry name" value="Ig-like_fold"/>
</dbReference>
<proteinExistence type="inferred from homology"/>
<dbReference type="SMART" id="SM00408">
    <property type="entry name" value="IGc2"/>
    <property type="match status" value="1"/>
</dbReference>
<evidence type="ECO:0000256" key="1">
    <source>
        <dbReference type="ARBA" id="ARBA00004496"/>
    </source>
</evidence>
<comment type="subcellular location">
    <subcellularLocation>
        <location evidence="1">Cytoplasm</location>
    </subcellularLocation>
</comment>
<dbReference type="GO" id="GO:0005737">
    <property type="term" value="C:cytoplasm"/>
    <property type="evidence" value="ECO:0007669"/>
    <property type="project" value="UniProtKB-SubCell"/>
</dbReference>
<keyword evidence="4" id="KW-0677">Repeat</keyword>
<sequence length="233" mass="25605">MVVSLDVLPLALLEQAAGLATAENEDIKIDFQVTEMPPRFAQEVEGEKCVNISFDVFAEPSREERVEFRAEDSESCSFEFHVTEAPPKFLRLISDYSTFVGASACFSCLVTGSPHPSIHWYKDGVLLEGDRYCAQEEQGGSHSLTIEDLMQSDSGQYKCIATNRAGTAETCAVVCFETLNVSMLFSAGKNTALILGALFFVPLGMKTTLYGHISVSLKLAFVGEFKEHNKSMM</sequence>
<evidence type="ECO:0000256" key="2">
    <source>
        <dbReference type="ARBA" id="ARBA00006692"/>
    </source>
</evidence>
<feature type="domain" description="Ig-like" evidence="7">
    <location>
        <begin position="87"/>
        <end position="174"/>
    </location>
</feature>